<evidence type="ECO:0000313" key="2">
    <source>
        <dbReference type="EMBL" id="TMR13824.1"/>
    </source>
</evidence>
<comment type="caution">
    <text evidence="2">The sequence shown here is derived from an EMBL/GenBank/DDBJ whole genome shotgun (WGS) entry which is preliminary data.</text>
</comment>
<evidence type="ECO:0000256" key="1">
    <source>
        <dbReference type="SAM" id="Phobius"/>
    </source>
</evidence>
<evidence type="ECO:0000313" key="3">
    <source>
        <dbReference type="Proteomes" id="UP000309128"/>
    </source>
</evidence>
<proteinExistence type="predicted"/>
<dbReference type="Proteomes" id="UP000309128">
    <property type="component" value="Unassembled WGS sequence"/>
</dbReference>
<reference evidence="2 3" key="1">
    <citation type="submission" date="2019-05" db="EMBL/GenBank/DDBJ databases">
        <title>Draft genome sequence of Nonomuraea turkmeniaca DSM 43926.</title>
        <authorList>
            <person name="Saricaoglu S."/>
            <person name="Isik K."/>
        </authorList>
    </citation>
    <scope>NUCLEOTIDE SEQUENCE [LARGE SCALE GENOMIC DNA]</scope>
    <source>
        <strain evidence="2 3">DSM 43926</strain>
    </source>
</reference>
<accession>A0A5S4FA15</accession>
<dbReference type="EMBL" id="VCKY01000117">
    <property type="protein sequence ID" value="TMR13824.1"/>
    <property type="molecule type" value="Genomic_DNA"/>
</dbReference>
<dbReference type="AlphaFoldDB" id="A0A5S4FA15"/>
<keyword evidence="1" id="KW-0472">Membrane</keyword>
<sequence length="120" mass="12798">MMAQLPGTDTAVAMVQWAIAVTPVVAAVATLTYLIGVRVGRARQDREVKRLRARLATFTTVLAPLPAAMRSGRGGAFIPRDQLAVLALLVEHEGPDGEKLVELEQSLAAPPELPPNGHQK</sequence>
<keyword evidence="3" id="KW-1185">Reference proteome</keyword>
<keyword evidence="1" id="KW-0812">Transmembrane</keyword>
<dbReference type="RefSeq" id="WP_138669740.1">
    <property type="nucleotide sequence ID" value="NZ_VCKY01000117.1"/>
</dbReference>
<gene>
    <name evidence="2" type="ORF">ETD86_30130</name>
</gene>
<organism evidence="2 3">
    <name type="scientific">Nonomuraea turkmeniaca</name>
    <dbReference type="NCBI Taxonomy" id="103838"/>
    <lineage>
        <taxon>Bacteria</taxon>
        <taxon>Bacillati</taxon>
        <taxon>Actinomycetota</taxon>
        <taxon>Actinomycetes</taxon>
        <taxon>Streptosporangiales</taxon>
        <taxon>Streptosporangiaceae</taxon>
        <taxon>Nonomuraea</taxon>
    </lineage>
</organism>
<keyword evidence="1" id="KW-1133">Transmembrane helix</keyword>
<feature type="transmembrane region" description="Helical" evidence="1">
    <location>
        <begin position="15"/>
        <end position="36"/>
    </location>
</feature>
<protein>
    <submittedName>
        <fullName evidence="2">Uncharacterized protein</fullName>
    </submittedName>
</protein>
<name>A0A5S4FA15_9ACTN</name>